<dbReference type="PANTHER" id="PTHR12788:SF10">
    <property type="entry name" value="PROTEIN-TYROSINE SULFOTRANSFERASE"/>
    <property type="match status" value="1"/>
</dbReference>
<comment type="caution">
    <text evidence="3">The sequence shown here is derived from an EMBL/GenBank/DDBJ whole genome shotgun (WGS) entry which is preliminary data.</text>
</comment>
<evidence type="ECO:0000256" key="1">
    <source>
        <dbReference type="ARBA" id="ARBA00022679"/>
    </source>
</evidence>
<protein>
    <submittedName>
        <fullName evidence="3">Uncharacterized protein</fullName>
    </submittedName>
</protein>
<proteinExistence type="predicted"/>
<accession>A0A2S7EXB2</accession>
<reference evidence="4" key="1">
    <citation type="submission" date="2016-08" db="EMBL/GenBank/DDBJ databases">
        <authorList>
            <person name="Merda D."/>
            <person name="Briand M."/>
            <person name="Taghouti G."/>
            <person name="Carrere S."/>
            <person name="Gouzy J."/>
            <person name="Portier P."/>
            <person name="Jacques M.-A."/>
            <person name="Fischer-Le Saux M."/>
        </authorList>
    </citation>
    <scope>NUCLEOTIDE SEQUENCE [LARGE SCALE GENOMIC DNA]</scope>
    <source>
        <strain evidence="4">CFBP1156</strain>
    </source>
</reference>
<organism evidence="3 4">
    <name type="scientific">Xanthomonas hyacinthi</name>
    <dbReference type="NCBI Taxonomy" id="56455"/>
    <lineage>
        <taxon>Bacteria</taxon>
        <taxon>Pseudomonadati</taxon>
        <taxon>Pseudomonadota</taxon>
        <taxon>Gammaproteobacteria</taxon>
        <taxon>Lysobacterales</taxon>
        <taxon>Lysobacteraceae</taxon>
        <taxon>Xanthomonas</taxon>
    </lineage>
</organism>
<keyword evidence="2" id="KW-0802">TPR repeat</keyword>
<dbReference type="Pfam" id="PF13469">
    <property type="entry name" value="Sulfotransfer_3"/>
    <property type="match status" value="1"/>
</dbReference>
<keyword evidence="1" id="KW-0808">Transferase</keyword>
<dbReference type="Gene3D" id="1.25.40.10">
    <property type="entry name" value="Tetratricopeptide repeat domain"/>
    <property type="match status" value="3"/>
</dbReference>
<evidence type="ECO:0000313" key="3">
    <source>
        <dbReference type="EMBL" id="PPU97751.1"/>
    </source>
</evidence>
<evidence type="ECO:0000313" key="4">
    <source>
        <dbReference type="Proteomes" id="UP000238261"/>
    </source>
</evidence>
<keyword evidence="4" id="KW-1185">Reference proteome</keyword>
<dbReference type="RefSeq" id="WP_046979992.1">
    <property type="nucleotide sequence ID" value="NZ_CP043476.1"/>
</dbReference>
<dbReference type="Proteomes" id="UP000238261">
    <property type="component" value="Unassembled WGS sequence"/>
</dbReference>
<dbReference type="SMART" id="SM00028">
    <property type="entry name" value="TPR"/>
    <property type="match status" value="3"/>
</dbReference>
<feature type="repeat" description="TPR" evidence="2">
    <location>
        <begin position="78"/>
        <end position="111"/>
    </location>
</feature>
<dbReference type="EMBL" id="MDEG01000007">
    <property type="protein sequence ID" value="PPU97751.1"/>
    <property type="molecule type" value="Genomic_DNA"/>
</dbReference>
<dbReference type="Gene3D" id="3.40.50.300">
    <property type="entry name" value="P-loop containing nucleotide triphosphate hydrolases"/>
    <property type="match status" value="1"/>
</dbReference>
<sequence>MTLPLPQDTAIPSLPALLAALEAGQASQLEQGARRYLQHAPDDALASSLLAMSLQMQGHAAQAAALYRALAERQPQEVAHWNNLGTALREARHFAEARQAYAQALALTPDDPMLHHNLGLLAMDSGDYGAAREHLLDAHALAPESAPLSVHAAMACHECGDFQRVQALIAHWPQWPALDPETTLELAWLLSQAGQTDAACAMLRACAAGPMPQPERAWSRLVLVLERVNLLEEARQAAAHLPAPERIEDLDARHDAINALAVLAMRDGQWDAAYRLLRGLLSAAAASDTATDTRKQSNLYFAMARVCDRLGRHDEALAACAQGHAGQVAGIASLVPELLAVDAAPLPAARRRWDPARYAAARPVADPDRDASPIFVVGFPRSGTTLLEQMLDAHPQLCAMDERPFLQGLAERVERRGLAWPDGLGELDAADCAALRADYWQSVRGVVQLQPGQRLVDKNPLNLLRLPLIRRLFPDAQVILALRHPCDVLLSCYMQAFRSPAFAVLCSSAQRLAQGYADAMGCWLYHVQLLQPRALEIRYEDLVADPQAQVARLGSFLELEQPERLLEFQRHARAKGFISTPSYAQVVEGINRKGLDRWRPYRGFFEPVLPLLQPYLQRWDYRLD</sequence>
<dbReference type="OrthoDB" id="9766687at2"/>
<dbReference type="AlphaFoldDB" id="A0A2S7EXB2"/>
<dbReference type="InterPro" id="IPR027417">
    <property type="entry name" value="P-loop_NTPase"/>
</dbReference>
<dbReference type="InterPro" id="IPR026634">
    <property type="entry name" value="TPST-like"/>
</dbReference>
<evidence type="ECO:0000256" key="2">
    <source>
        <dbReference type="PROSITE-ProRule" id="PRU00339"/>
    </source>
</evidence>
<dbReference type="Pfam" id="PF13432">
    <property type="entry name" value="TPR_16"/>
    <property type="match status" value="1"/>
</dbReference>
<dbReference type="PROSITE" id="PS50005">
    <property type="entry name" value="TPR"/>
    <property type="match status" value="1"/>
</dbReference>
<dbReference type="SUPFAM" id="SSF48452">
    <property type="entry name" value="TPR-like"/>
    <property type="match status" value="1"/>
</dbReference>
<dbReference type="InterPro" id="IPR011990">
    <property type="entry name" value="TPR-like_helical_dom_sf"/>
</dbReference>
<dbReference type="SUPFAM" id="SSF52540">
    <property type="entry name" value="P-loop containing nucleoside triphosphate hydrolases"/>
    <property type="match status" value="1"/>
</dbReference>
<dbReference type="GO" id="GO:0008476">
    <property type="term" value="F:protein-tyrosine sulfotransferase activity"/>
    <property type="evidence" value="ECO:0007669"/>
    <property type="project" value="InterPro"/>
</dbReference>
<gene>
    <name evidence="3" type="ORF">XhyaCFBP1156_10405</name>
</gene>
<dbReference type="InterPro" id="IPR019734">
    <property type="entry name" value="TPR_rpt"/>
</dbReference>
<name>A0A2S7EXB2_9XANT</name>
<dbReference type="PANTHER" id="PTHR12788">
    <property type="entry name" value="PROTEIN-TYROSINE SULFOTRANSFERASE 2"/>
    <property type="match status" value="1"/>
</dbReference>